<reference evidence="4" key="1">
    <citation type="journal article" date="2019" name="Int. J. Syst. Evol. Microbiol.">
        <title>The Global Catalogue of Microorganisms (GCM) 10K type strain sequencing project: providing services to taxonomists for standard genome sequencing and annotation.</title>
        <authorList>
            <consortium name="The Broad Institute Genomics Platform"/>
            <consortium name="The Broad Institute Genome Sequencing Center for Infectious Disease"/>
            <person name="Wu L."/>
            <person name="Ma J."/>
        </authorList>
    </citation>
    <scope>NUCLEOTIDE SEQUENCE [LARGE SCALE GENOMIC DNA]</scope>
    <source>
        <strain evidence="4">CGMCC 4.7242</strain>
    </source>
</reference>
<dbReference type="Pfam" id="PF00722">
    <property type="entry name" value="Glyco_hydro_16"/>
    <property type="match status" value="1"/>
</dbReference>
<organism evidence="3 4">
    <name type="scientific">Halodurantibacterium flavum</name>
    <dbReference type="NCBI Taxonomy" id="1382802"/>
    <lineage>
        <taxon>Bacteria</taxon>
        <taxon>Pseudomonadati</taxon>
        <taxon>Pseudomonadota</taxon>
        <taxon>Alphaproteobacteria</taxon>
        <taxon>Rhodobacterales</taxon>
        <taxon>Paracoccaceae</taxon>
        <taxon>Halodurantibacterium</taxon>
    </lineage>
</organism>
<feature type="domain" description="GH16" evidence="2">
    <location>
        <begin position="1"/>
        <end position="238"/>
    </location>
</feature>
<dbReference type="Gene3D" id="2.60.120.200">
    <property type="match status" value="1"/>
</dbReference>
<comment type="caution">
    <text evidence="3">The sequence shown here is derived from an EMBL/GenBank/DDBJ whole genome shotgun (WGS) entry which is preliminary data.</text>
</comment>
<dbReference type="EMBL" id="JBHUGH010000008">
    <property type="protein sequence ID" value="MFD1912653.1"/>
    <property type="molecule type" value="Genomic_DNA"/>
</dbReference>
<keyword evidence="4" id="KW-1185">Reference proteome</keyword>
<dbReference type="PROSITE" id="PS51762">
    <property type="entry name" value="GH16_2"/>
    <property type="match status" value="1"/>
</dbReference>
<dbReference type="RefSeq" id="WP_390261346.1">
    <property type="nucleotide sequence ID" value="NZ_JBHUGH010000008.1"/>
</dbReference>
<protein>
    <submittedName>
        <fullName evidence="3">Family 16 glycosylhydrolase</fullName>
    </submittedName>
</protein>
<evidence type="ECO:0000256" key="1">
    <source>
        <dbReference type="ARBA" id="ARBA00006865"/>
    </source>
</evidence>
<proteinExistence type="inferred from homology"/>
<dbReference type="InterPro" id="IPR013320">
    <property type="entry name" value="ConA-like_dom_sf"/>
</dbReference>
<dbReference type="SUPFAM" id="SSF49899">
    <property type="entry name" value="Concanavalin A-like lectins/glucanases"/>
    <property type="match status" value="1"/>
</dbReference>
<dbReference type="InterPro" id="IPR000757">
    <property type="entry name" value="Beta-glucanase-like"/>
</dbReference>
<sequence>MTPTPALDLYRAGDDLPPDGWLISDWPAGQSSILHWAADHVRLTGQGSVELSLTAAPSGSRYAVLGGEVQSARAAITGTWGWTVQAPQMVPGAVFGLFTYRADWENQPWVEFDFEFVGADTTSVRLNIHMTNKAGEHVTLERSGQHPVRVALGFDAATGVHRYEVTVSPDMAVFRIDGRVVGSFGPADMPDGIWTLGPMRSFVNLWAVAPEQEPWAGTWADPGRPLIATIIAADIRPSEGDAPLA</sequence>
<evidence type="ECO:0000259" key="2">
    <source>
        <dbReference type="PROSITE" id="PS51762"/>
    </source>
</evidence>
<gene>
    <name evidence="3" type="ORF">ACFSGJ_10575</name>
</gene>
<dbReference type="Proteomes" id="UP001597353">
    <property type="component" value="Unassembled WGS sequence"/>
</dbReference>
<evidence type="ECO:0000313" key="3">
    <source>
        <dbReference type="EMBL" id="MFD1912653.1"/>
    </source>
</evidence>
<comment type="similarity">
    <text evidence="1">Belongs to the glycosyl hydrolase 16 family.</text>
</comment>
<accession>A0ABW4S6G3</accession>
<name>A0ABW4S6G3_9RHOB</name>
<evidence type="ECO:0000313" key="4">
    <source>
        <dbReference type="Proteomes" id="UP001597353"/>
    </source>
</evidence>